<dbReference type="Pfam" id="PF00408">
    <property type="entry name" value="PGM_PMM_IV"/>
    <property type="match status" value="1"/>
</dbReference>
<comment type="similarity">
    <text evidence="3 14">Belongs to the phosphohexose mutase family.</text>
</comment>
<evidence type="ECO:0000256" key="13">
    <source>
        <dbReference type="ARBA" id="ARBA00059527"/>
    </source>
</evidence>
<evidence type="ECO:0000256" key="7">
    <source>
        <dbReference type="ARBA" id="ARBA00022842"/>
    </source>
</evidence>
<dbReference type="InterPro" id="IPR016055">
    <property type="entry name" value="A-D-PHexomutase_a/b/a-I/II/III"/>
</dbReference>
<dbReference type="OrthoDB" id="1928at2759"/>
<dbReference type="KEGG" id="sre:PTSG_09317"/>
<feature type="binding site" evidence="17">
    <location>
        <position position="274"/>
    </location>
    <ligand>
        <name>Mg(2+)</name>
        <dbReference type="ChEBI" id="CHEBI:18420"/>
    </ligand>
</feature>
<dbReference type="Pfam" id="PF21404">
    <property type="entry name" value="AMG1_III"/>
    <property type="match status" value="1"/>
</dbReference>
<keyword evidence="9" id="KW-0119">Carbohydrate metabolism</keyword>
<evidence type="ECO:0000256" key="6">
    <source>
        <dbReference type="ARBA" id="ARBA00022723"/>
    </source>
</evidence>
<evidence type="ECO:0000313" key="23">
    <source>
        <dbReference type="Proteomes" id="UP000007799"/>
    </source>
</evidence>
<keyword evidence="7 14" id="KW-0460">Magnesium</keyword>
<dbReference type="SUPFAM" id="SSF53738">
    <property type="entry name" value="Phosphoglucomutase, first 3 domains"/>
    <property type="match status" value="4"/>
</dbReference>
<dbReference type="PANTHER" id="PTHR45955">
    <property type="entry name" value="PHOSPHOACETYLGLUCOSAMINE MUTASE"/>
    <property type="match status" value="1"/>
</dbReference>
<evidence type="ECO:0000256" key="1">
    <source>
        <dbReference type="ARBA" id="ARBA00000558"/>
    </source>
</evidence>
<dbReference type="STRING" id="946362.F2UMA3"/>
<keyword evidence="6 14" id="KW-0479">Metal-binding</keyword>
<keyword evidence="10" id="KW-0961">Cell wall biogenesis/degradation</keyword>
<evidence type="ECO:0000256" key="3">
    <source>
        <dbReference type="ARBA" id="ARBA00010231"/>
    </source>
</evidence>
<dbReference type="GO" id="GO:0005975">
    <property type="term" value="P:carbohydrate metabolic process"/>
    <property type="evidence" value="ECO:0007669"/>
    <property type="project" value="InterPro"/>
</dbReference>
<evidence type="ECO:0000256" key="10">
    <source>
        <dbReference type="ARBA" id="ARBA00023316"/>
    </source>
</evidence>
<dbReference type="InParanoid" id="F2UMA3"/>
<dbReference type="GO" id="GO:0000287">
    <property type="term" value="F:magnesium ion binding"/>
    <property type="evidence" value="ECO:0007669"/>
    <property type="project" value="InterPro"/>
</dbReference>
<comment type="cofactor">
    <cofactor evidence="14 17">
        <name>Mg(2+)</name>
        <dbReference type="ChEBI" id="CHEBI:18420"/>
    </cofactor>
    <text evidence="14 17">Binds 1 Mg(2+) ion per subunit.</text>
</comment>
<keyword evidence="5" id="KW-0597">Phosphoprotein</keyword>
<dbReference type="InterPro" id="IPR049023">
    <property type="entry name" value="AMG1_II"/>
</dbReference>
<dbReference type="PANTHER" id="PTHR45955:SF1">
    <property type="entry name" value="PHOSPHOACETYLGLUCOSAMINE MUTASE"/>
    <property type="match status" value="1"/>
</dbReference>
<feature type="binding site" evidence="16">
    <location>
        <begin position="367"/>
        <end position="369"/>
    </location>
    <ligand>
        <name>substrate</name>
    </ligand>
</feature>
<dbReference type="EMBL" id="GL832982">
    <property type="protein sequence ID" value="EGD78252.1"/>
    <property type="molecule type" value="Genomic_DNA"/>
</dbReference>
<feature type="domain" description="Alpha-D-phosphohexomutase alpha/beta/alpha" evidence="19">
    <location>
        <begin position="119"/>
        <end position="172"/>
    </location>
</feature>
<dbReference type="InterPro" id="IPR016657">
    <property type="entry name" value="PAGM"/>
</dbReference>
<feature type="domain" description="Phosphoacetylglucosamine mutase AMG1" evidence="21">
    <location>
        <begin position="194"/>
        <end position="280"/>
    </location>
</feature>
<feature type="active site" description="Phosphoserine intermediate" evidence="15">
    <location>
        <position position="66"/>
    </location>
</feature>
<feature type="domain" description="Alpha-D-phosphohexomutase C-terminal" evidence="18">
    <location>
        <begin position="472"/>
        <end position="520"/>
    </location>
</feature>
<evidence type="ECO:0000256" key="4">
    <source>
        <dbReference type="ARBA" id="ARBA00012731"/>
    </source>
</evidence>
<dbReference type="PIRSF" id="PIRSF016408">
    <property type="entry name" value="PAGM"/>
    <property type="match status" value="1"/>
</dbReference>
<dbReference type="AlphaFoldDB" id="F2UMA3"/>
<organism evidence="22 23">
    <name type="scientific">Salpingoeca rosetta (strain ATCC 50818 / BSB-021)</name>
    <dbReference type="NCBI Taxonomy" id="946362"/>
    <lineage>
        <taxon>Eukaryota</taxon>
        <taxon>Choanoflagellata</taxon>
        <taxon>Craspedida</taxon>
        <taxon>Salpingoecidae</taxon>
        <taxon>Salpingoeca</taxon>
    </lineage>
</organism>
<evidence type="ECO:0000256" key="5">
    <source>
        <dbReference type="ARBA" id="ARBA00022553"/>
    </source>
</evidence>
<dbReference type="GO" id="GO:0071555">
    <property type="term" value="P:cell wall organization"/>
    <property type="evidence" value="ECO:0007669"/>
    <property type="project" value="UniProtKB-KW"/>
</dbReference>
<dbReference type="SUPFAM" id="SSF55957">
    <property type="entry name" value="Phosphoglucomutase, C-terminal domain"/>
    <property type="match status" value="1"/>
</dbReference>
<dbReference type="Pfam" id="PF02878">
    <property type="entry name" value="PGM_PMM_I"/>
    <property type="match status" value="2"/>
</dbReference>
<dbReference type="OMA" id="WEAYATK"/>
<dbReference type="UniPathway" id="UPA00113">
    <property type="reaction ID" value="UER00530"/>
</dbReference>
<sequence length="537" mass="57542">MDAAAVVEAAGAHKRPEDAKHVGYGTAGFRTKADILDHVLMRVGVLAALRSRCKGGAAIGLMVTASHNPEPDNGAKLVDPMGEMLEASWEAYATRLANCKDDELVGEINTIISECGIDMQTKAKVVLGRDTRGSGLKLCQAARDGCTALGAEVVDLGIVTTPQVHYVVRCLNDATYGTPTVAGYQEKLAAAFKAIWTLAGRTDLISLKLDCANGVGAVQMKELLKHLDSMLKVEMYNDGSGQLNHECGADYVKVQQHAPANMTAGAGDRCVTFDGDADRVLYFFTRDGTFFMLDGDRISSLAAQFIQQCATAAALDLNIGVVQTAYANGNSTKFLQTKAGVPVACTKTGVKHLHHKALDYDVGVYFEANGHGTVVFSDAALKKINEHESGSEEGKRAIAMLRAMTELINQTVGDAISDMLMVEAILLLQNMTVEDWAAMYDDLPNRQLKVKIADRSVVKTTNAERECTAPAGLQSAIDELVKKFTSARSFVRPSGTEDVVRVYAEAETREQADTLAWAVAGKVWDLAGGIGDRPHAP</sequence>
<evidence type="ECO:0000259" key="18">
    <source>
        <dbReference type="Pfam" id="PF00408"/>
    </source>
</evidence>
<evidence type="ECO:0000256" key="2">
    <source>
        <dbReference type="ARBA" id="ARBA00004865"/>
    </source>
</evidence>
<comment type="catalytic activity">
    <reaction evidence="1 14">
        <text>N-acetyl-alpha-D-glucosamine 1-phosphate = N-acetyl-D-glucosamine 6-phosphate</text>
        <dbReference type="Rhea" id="RHEA:23804"/>
        <dbReference type="ChEBI" id="CHEBI:57513"/>
        <dbReference type="ChEBI" id="CHEBI:57776"/>
        <dbReference type="EC" id="5.4.2.3"/>
    </reaction>
</comment>
<comment type="pathway">
    <text evidence="2 14">Nucleotide-sugar biosynthesis; UDP-N-acetyl-alpha-D-glucosamine biosynthesis; N-acetyl-alpha-D-glucosamine 1-phosphate from alpha-D-glucosamine 6-phosphate (route I): step 2/2.</text>
</comment>
<evidence type="ECO:0000256" key="11">
    <source>
        <dbReference type="ARBA" id="ARBA00031926"/>
    </source>
</evidence>
<feature type="binding site" description="via phosphate group" evidence="17">
    <location>
        <position position="66"/>
    </location>
    <ligand>
        <name>Mg(2+)</name>
        <dbReference type="ChEBI" id="CHEBI:18420"/>
    </ligand>
</feature>
<keyword evidence="8 14" id="KW-0413">Isomerase</keyword>
<dbReference type="EC" id="5.4.2.3" evidence="4 14"/>
<dbReference type="Gene3D" id="3.40.120.10">
    <property type="entry name" value="Alpha-D-Glucose-1,6-Bisphosphate, subunit A, domain 3"/>
    <property type="match status" value="3"/>
</dbReference>
<dbReference type="FunFam" id="3.30.310.50:FF:000003">
    <property type="entry name" value="Phosphoacetylglucosamine mutase"/>
    <property type="match status" value="1"/>
</dbReference>
<dbReference type="GO" id="GO:0004610">
    <property type="term" value="F:phosphoacetylglucosamine mutase activity"/>
    <property type="evidence" value="ECO:0007669"/>
    <property type="project" value="UniProtKB-UniRule"/>
</dbReference>
<evidence type="ECO:0000259" key="21">
    <source>
        <dbReference type="Pfam" id="PF21405"/>
    </source>
</evidence>
<feature type="domain" description="Phosphoacetylglucosamine mutase AMG1" evidence="20">
    <location>
        <begin position="294"/>
        <end position="429"/>
    </location>
</feature>
<feature type="binding site" evidence="16">
    <location>
        <begin position="492"/>
        <end position="496"/>
    </location>
    <ligand>
        <name>substrate</name>
    </ligand>
</feature>
<evidence type="ECO:0000256" key="9">
    <source>
        <dbReference type="ARBA" id="ARBA00023277"/>
    </source>
</evidence>
<evidence type="ECO:0000256" key="8">
    <source>
        <dbReference type="ARBA" id="ARBA00023235"/>
    </source>
</evidence>
<dbReference type="FunCoup" id="F2UMA3">
    <property type="interactions" value="372"/>
</dbReference>
<dbReference type="GeneID" id="16070125"/>
<dbReference type="FunFam" id="3.40.120.10:FF:000023">
    <property type="entry name" value="Phosphoacetylglucosamine mutase"/>
    <property type="match status" value="1"/>
</dbReference>
<dbReference type="Proteomes" id="UP000007799">
    <property type="component" value="Unassembled WGS sequence"/>
</dbReference>
<dbReference type="Gene3D" id="3.30.310.50">
    <property type="entry name" value="Alpha-D-phosphohexomutase, C-terminal domain"/>
    <property type="match status" value="1"/>
</dbReference>
<dbReference type="InterPro" id="IPR049022">
    <property type="entry name" value="AMG1_III"/>
</dbReference>
<keyword evidence="23" id="KW-1185">Reference proteome</keyword>
<feature type="binding site" evidence="17">
    <location>
        <position position="276"/>
    </location>
    <ligand>
        <name>Mg(2+)</name>
        <dbReference type="ChEBI" id="CHEBI:18420"/>
    </ligand>
</feature>
<feature type="binding site" evidence="16">
    <location>
        <position position="501"/>
    </location>
    <ligand>
        <name>substrate</name>
    </ligand>
</feature>
<evidence type="ECO:0000256" key="15">
    <source>
        <dbReference type="PIRSR" id="PIRSR016408-1"/>
    </source>
</evidence>
<dbReference type="InterPro" id="IPR005843">
    <property type="entry name" value="A-D-PHexomutase_C"/>
</dbReference>
<proteinExistence type="inferred from homology"/>
<evidence type="ECO:0000256" key="17">
    <source>
        <dbReference type="PIRSR" id="PIRSR016408-3"/>
    </source>
</evidence>
<dbReference type="InterPro" id="IPR036900">
    <property type="entry name" value="A-D-PHexomutase_C_sf"/>
</dbReference>
<evidence type="ECO:0000259" key="19">
    <source>
        <dbReference type="Pfam" id="PF02878"/>
    </source>
</evidence>
<reference evidence="22" key="1">
    <citation type="submission" date="2009-08" db="EMBL/GenBank/DDBJ databases">
        <title>Annotation of Salpingoeca rosetta.</title>
        <authorList>
            <consortium name="The Broad Institute Genome Sequencing Platform"/>
            <person name="Russ C."/>
            <person name="Cuomo C."/>
            <person name="Burger G."/>
            <person name="Gray M.W."/>
            <person name="Holland P.W.H."/>
            <person name="King N."/>
            <person name="Lang F.B.F."/>
            <person name="Roger A.J."/>
            <person name="Ruiz-Trillo I."/>
            <person name="Young S.K."/>
            <person name="Zeng Q."/>
            <person name="Gargeya S."/>
            <person name="Alvarado L."/>
            <person name="Berlin A."/>
            <person name="Chapman S.B."/>
            <person name="Chen Z."/>
            <person name="Freedman E."/>
            <person name="Gellesch M."/>
            <person name="Goldberg J."/>
            <person name="Griggs A."/>
            <person name="Gujja S."/>
            <person name="Heilman E."/>
            <person name="Heiman D."/>
            <person name="Howarth C."/>
            <person name="Mehta T."/>
            <person name="Neiman D."/>
            <person name="Pearson M."/>
            <person name="Roberts A."/>
            <person name="Saif S."/>
            <person name="Shea T."/>
            <person name="Shenoy N."/>
            <person name="Sisk P."/>
            <person name="Stolte C."/>
            <person name="Sykes S."/>
            <person name="White J."/>
            <person name="Yandava C."/>
            <person name="Haas B."/>
            <person name="Nusbaum C."/>
            <person name="Birren B."/>
        </authorList>
    </citation>
    <scope>NUCLEOTIDE SEQUENCE</scope>
    <source>
        <strain evidence="22">ATCC 50818</strain>
    </source>
</reference>
<feature type="binding site" evidence="17">
    <location>
        <position position="278"/>
    </location>
    <ligand>
        <name>Mg(2+)</name>
        <dbReference type="ChEBI" id="CHEBI:18420"/>
    </ligand>
</feature>
<dbReference type="InterPro" id="IPR016066">
    <property type="entry name" value="A-D-PHexomutase_CS"/>
</dbReference>
<dbReference type="InterPro" id="IPR005844">
    <property type="entry name" value="A-D-PHexomutase_a/b/a-I"/>
</dbReference>
<evidence type="ECO:0000256" key="14">
    <source>
        <dbReference type="PIRNR" id="PIRNR016408"/>
    </source>
</evidence>
<dbReference type="eggNOG" id="KOG2537">
    <property type="taxonomic scope" value="Eukaryota"/>
</dbReference>
<feature type="domain" description="Alpha-D-phosphohexomutase alpha/beta/alpha" evidence="19">
    <location>
        <begin position="56"/>
        <end position="88"/>
    </location>
</feature>
<evidence type="ECO:0000256" key="16">
    <source>
        <dbReference type="PIRSR" id="PIRSR016408-2"/>
    </source>
</evidence>
<accession>F2UMA3</accession>
<dbReference type="CDD" id="cd03086">
    <property type="entry name" value="PGM3"/>
    <property type="match status" value="1"/>
</dbReference>
<comment type="function">
    <text evidence="13">Catalyzes the conversion of GlcNAc-6-P into GlcNAc-1-P during the synthesis of uridine diphosphate/UDP-GlcNAc, which is a biosynthetic precursor of chitin and also supplies the amino sugars for N-linked oligosaccharides of glycoproteins.</text>
</comment>
<evidence type="ECO:0000259" key="20">
    <source>
        <dbReference type="Pfam" id="PF21404"/>
    </source>
</evidence>
<dbReference type="FunFam" id="3.40.120.10:FF:000013">
    <property type="entry name" value="Phosphoacetylglucosamine mutase"/>
    <property type="match status" value="1"/>
</dbReference>
<dbReference type="RefSeq" id="XP_004989575.1">
    <property type="nucleotide sequence ID" value="XM_004989518.1"/>
</dbReference>
<dbReference type="Pfam" id="PF21405">
    <property type="entry name" value="AMG1_II"/>
    <property type="match status" value="1"/>
</dbReference>
<evidence type="ECO:0000313" key="22">
    <source>
        <dbReference type="EMBL" id="EGD78252.1"/>
    </source>
</evidence>
<dbReference type="PROSITE" id="PS00710">
    <property type="entry name" value="PGM_PMM"/>
    <property type="match status" value="1"/>
</dbReference>
<name>F2UMA3_SALR5</name>
<gene>
    <name evidence="22" type="ORF">PTSG_09317</name>
</gene>
<evidence type="ECO:0000256" key="12">
    <source>
        <dbReference type="ARBA" id="ARBA00032065"/>
    </source>
</evidence>
<protein>
    <recommendedName>
        <fullName evidence="4 14">Phosphoacetylglucosamine mutase</fullName>
        <shortName evidence="14">PAGM</shortName>
        <ecNumber evidence="4 14">5.4.2.3</ecNumber>
    </recommendedName>
    <alternativeName>
        <fullName evidence="12 14">Acetylglucosamine phosphomutase</fullName>
    </alternativeName>
    <alternativeName>
        <fullName evidence="11 14">N-acetylglucosamine-phosphate mutase</fullName>
    </alternativeName>
</protein>
<dbReference type="GO" id="GO:0006048">
    <property type="term" value="P:UDP-N-acetylglucosamine biosynthetic process"/>
    <property type="evidence" value="ECO:0007669"/>
    <property type="project" value="UniProtKB-UniRule"/>
</dbReference>